<name>A0A6C0D4V4_9ZZZZ</name>
<sequence>MAIVYLLDVRLGKHNKMPGQSKKNRNALKIAMTRLIVI</sequence>
<dbReference type="EMBL" id="MN739530">
    <property type="protein sequence ID" value="QHT10939.1"/>
    <property type="molecule type" value="Genomic_DNA"/>
</dbReference>
<proteinExistence type="predicted"/>
<protein>
    <submittedName>
        <fullName evidence="1">Uncharacterized protein</fullName>
    </submittedName>
</protein>
<accession>A0A6C0D4V4</accession>
<dbReference type="AlphaFoldDB" id="A0A6C0D4V4"/>
<evidence type="ECO:0000313" key="1">
    <source>
        <dbReference type="EMBL" id="QHT10939.1"/>
    </source>
</evidence>
<reference evidence="1" key="1">
    <citation type="journal article" date="2020" name="Nature">
        <title>Giant virus diversity and host interactions through global metagenomics.</title>
        <authorList>
            <person name="Schulz F."/>
            <person name="Roux S."/>
            <person name="Paez-Espino D."/>
            <person name="Jungbluth S."/>
            <person name="Walsh D.A."/>
            <person name="Denef V.J."/>
            <person name="McMahon K.D."/>
            <person name="Konstantinidis K.T."/>
            <person name="Eloe-Fadrosh E.A."/>
            <person name="Kyrpides N.C."/>
            <person name="Woyke T."/>
        </authorList>
    </citation>
    <scope>NUCLEOTIDE SEQUENCE</scope>
    <source>
        <strain evidence="1">GVMAG-M-3300023174-111</strain>
    </source>
</reference>
<organism evidence="1">
    <name type="scientific">viral metagenome</name>
    <dbReference type="NCBI Taxonomy" id="1070528"/>
    <lineage>
        <taxon>unclassified sequences</taxon>
        <taxon>metagenomes</taxon>
        <taxon>organismal metagenomes</taxon>
    </lineage>
</organism>